<sequence>MVEEEEAAEESDGDEMGVEFTRKPELHGGPVIFQNLSGVHRGYEETKTFLDTLHETWFYEALQACHQKSKLYGAVAEQLREYGFLQTPEQCQTKFKSLQNSYHKVKNSHGLESCRFYKEIDALINSQASASPISSPEDAPSPSVQERDDMEIEPKEPTGWEPEEDSQEALVEDWQQENE</sequence>
<evidence type="ECO:0000313" key="3">
    <source>
        <dbReference type="EMBL" id="KAG5216013.1"/>
    </source>
</evidence>
<name>A0A836AJW7_SHEEP</name>
<dbReference type="Gene3D" id="1.10.10.60">
    <property type="entry name" value="Homeodomain-like"/>
    <property type="match status" value="1"/>
</dbReference>
<dbReference type="AlphaFoldDB" id="A0A836AJW7"/>
<dbReference type="Proteomes" id="UP000664991">
    <property type="component" value="Unassembled WGS sequence"/>
</dbReference>
<feature type="region of interest" description="Disordered" evidence="1">
    <location>
        <begin position="128"/>
        <end position="179"/>
    </location>
</feature>
<protein>
    <recommendedName>
        <fullName evidence="2">Myb/SANT-like DNA-binding domain-containing protein</fullName>
    </recommendedName>
</protein>
<evidence type="ECO:0000259" key="2">
    <source>
        <dbReference type="Pfam" id="PF13837"/>
    </source>
</evidence>
<evidence type="ECO:0000313" key="4">
    <source>
        <dbReference type="Proteomes" id="UP000664991"/>
    </source>
</evidence>
<dbReference type="Pfam" id="PF13837">
    <property type="entry name" value="Myb_DNA-bind_4"/>
    <property type="match status" value="1"/>
</dbReference>
<dbReference type="EMBL" id="JAEMGP010000001">
    <property type="protein sequence ID" value="KAG5216013.1"/>
    <property type="molecule type" value="Genomic_DNA"/>
</dbReference>
<feature type="domain" description="Myb/SANT-like DNA-binding" evidence="2">
    <location>
        <begin position="44"/>
        <end position="123"/>
    </location>
</feature>
<feature type="region of interest" description="Disordered" evidence="1">
    <location>
        <begin position="1"/>
        <end position="21"/>
    </location>
</feature>
<dbReference type="PANTHER" id="PTHR47595:SF3">
    <property type="entry name" value="MYB_SANT-LIKE DNA-BINDING DOMAIN-CONTAINING PROTEIN"/>
    <property type="match status" value="1"/>
</dbReference>
<reference evidence="3 4" key="1">
    <citation type="submission" date="2020-12" db="EMBL/GenBank/DDBJ databases">
        <title>De novo assembly of Tibetan sheep genome.</title>
        <authorList>
            <person name="Li X."/>
        </authorList>
    </citation>
    <scope>NUCLEOTIDE SEQUENCE [LARGE SCALE GENOMIC DNA]</scope>
    <source>
        <tissue evidence="3">Heart</tissue>
    </source>
</reference>
<dbReference type="FunFam" id="1.10.10.60:FF:000032">
    <property type="entry name" value="Zinc finger and SCAN domain-containing 20"/>
    <property type="match status" value="1"/>
</dbReference>
<feature type="compositionally biased region" description="Acidic residues" evidence="1">
    <location>
        <begin position="1"/>
        <end position="17"/>
    </location>
</feature>
<dbReference type="PANTHER" id="PTHR47595">
    <property type="entry name" value="HEAT SHOCK 70 KDA PROTEIN 14"/>
    <property type="match status" value="1"/>
</dbReference>
<organism evidence="3 4">
    <name type="scientific">Ovis aries</name>
    <name type="common">Sheep</name>
    <dbReference type="NCBI Taxonomy" id="9940"/>
    <lineage>
        <taxon>Eukaryota</taxon>
        <taxon>Metazoa</taxon>
        <taxon>Chordata</taxon>
        <taxon>Craniata</taxon>
        <taxon>Vertebrata</taxon>
        <taxon>Euteleostomi</taxon>
        <taxon>Mammalia</taxon>
        <taxon>Eutheria</taxon>
        <taxon>Laurasiatheria</taxon>
        <taxon>Artiodactyla</taxon>
        <taxon>Ruminantia</taxon>
        <taxon>Pecora</taxon>
        <taxon>Bovidae</taxon>
        <taxon>Caprinae</taxon>
        <taxon>Ovis</taxon>
    </lineage>
</organism>
<proteinExistence type="predicted"/>
<comment type="caution">
    <text evidence="3">The sequence shown here is derived from an EMBL/GenBank/DDBJ whole genome shotgun (WGS) entry which is preliminary data.</text>
</comment>
<dbReference type="InterPro" id="IPR044822">
    <property type="entry name" value="Myb_DNA-bind_4"/>
</dbReference>
<feature type="compositionally biased region" description="Acidic residues" evidence="1">
    <location>
        <begin position="161"/>
        <end position="179"/>
    </location>
</feature>
<gene>
    <name evidence="3" type="ORF">JEQ12_001589</name>
</gene>
<accession>A0A836AJW7</accession>
<evidence type="ECO:0000256" key="1">
    <source>
        <dbReference type="SAM" id="MobiDB-lite"/>
    </source>
</evidence>